<dbReference type="Pfam" id="PF01029">
    <property type="entry name" value="NusB"/>
    <property type="match status" value="1"/>
</dbReference>
<comment type="function">
    <text evidence="6">Involved in transcription antitermination. Required for transcription of ribosomal RNA (rRNA) genes. Binds specifically to the boxA antiterminator sequence of the ribosomal RNA (rrn) operons.</text>
</comment>
<keyword evidence="9" id="KW-1185">Reference proteome</keyword>
<gene>
    <name evidence="6" type="primary">nusB</name>
    <name evidence="8" type="ORF">bhn_I0889</name>
</gene>
<dbReference type="InterPro" id="IPR035926">
    <property type="entry name" value="NusB-like_sf"/>
</dbReference>
<organism evidence="8 9">
    <name type="scientific">Butyrivibrio hungatei</name>
    <dbReference type="NCBI Taxonomy" id="185008"/>
    <lineage>
        <taxon>Bacteria</taxon>
        <taxon>Bacillati</taxon>
        <taxon>Bacillota</taxon>
        <taxon>Clostridia</taxon>
        <taxon>Lachnospirales</taxon>
        <taxon>Lachnospiraceae</taxon>
        <taxon>Butyrivibrio</taxon>
    </lineage>
</organism>
<evidence type="ECO:0000313" key="9">
    <source>
        <dbReference type="Proteomes" id="UP000179284"/>
    </source>
</evidence>
<sequence length="134" mass="15337">MMNRTELREQVFKLLFRVEFNSKEDMAEQEELFTETSDHEFSKADADYVRDKYEKIAEKLPEIDEAINKETSGWDTGRMAKVELTIIRLAIYEIKYDDTVPTGVAINEAVELAKKFGQDGSSAFVNGVLAKFAQ</sequence>
<dbReference type="AlphaFoldDB" id="A0A1D9P086"/>
<dbReference type="HAMAP" id="MF_00073">
    <property type="entry name" value="NusB"/>
    <property type="match status" value="1"/>
</dbReference>
<evidence type="ECO:0000256" key="2">
    <source>
        <dbReference type="ARBA" id="ARBA00022814"/>
    </source>
</evidence>
<keyword evidence="3 6" id="KW-0694">RNA-binding</keyword>
<dbReference type="Gene3D" id="1.10.940.10">
    <property type="entry name" value="NusB-like"/>
    <property type="match status" value="1"/>
</dbReference>
<dbReference type="GO" id="GO:0005829">
    <property type="term" value="C:cytosol"/>
    <property type="evidence" value="ECO:0007669"/>
    <property type="project" value="TreeGrafter"/>
</dbReference>
<evidence type="ECO:0000256" key="1">
    <source>
        <dbReference type="ARBA" id="ARBA00005952"/>
    </source>
</evidence>
<dbReference type="PANTHER" id="PTHR11078:SF3">
    <property type="entry name" value="ANTITERMINATION NUSB DOMAIN-CONTAINING PROTEIN"/>
    <property type="match status" value="1"/>
</dbReference>
<dbReference type="KEGG" id="bhu:bhn_I0889"/>
<keyword evidence="4 6" id="KW-0805">Transcription regulation</keyword>
<dbReference type="GO" id="GO:0003723">
    <property type="term" value="F:RNA binding"/>
    <property type="evidence" value="ECO:0007669"/>
    <property type="project" value="UniProtKB-UniRule"/>
</dbReference>
<dbReference type="PANTHER" id="PTHR11078">
    <property type="entry name" value="N UTILIZATION SUBSTANCE PROTEIN B-RELATED"/>
    <property type="match status" value="1"/>
</dbReference>
<keyword evidence="2 6" id="KW-0889">Transcription antitermination</keyword>
<dbReference type="InterPro" id="IPR006027">
    <property type="entry name" value="NusB_RsmB_TIM44"/>
</dbReference>
<dbReference type="NCBIfam" id="TIGR01951">
    <property type="entry name" value="nusB"/>
    <property type="match status" value="1"/>
</dbReference>
<dbReference type="GO" id="GO:0006353">
    <property type="term" value="P:DNA-templated transcription termination"/>
    <property type="evidence" value="ECO:0007669"/>
    <property type="project" value="UniProtKB-UniRule"/>
</dbReference>
<dbReference type="InterPro" id="IPR011605">
    <property type="entry name" value="NusB_fam"/>
</dbReference>
<evidence type="ECO:0000256" key="3">
    <source>
        <dbReference type="ARBA" id="ARBA00022884"/>
    </source>
</evidence>
<keyword evidence="5 6" id="KW-0804">Transcription</keyword>
<dbReference type="GO" id="GO:0031564">
    <property type="term" value="P:transcription antitermination"/>
    <property type="evidence" value="ECO:0007669"/>
    <property type="project" value="UniProtKB-KW"/>
</dbReference>
<proteinExistence type="inferred from homology"/>
<evidence type="ECO:0000256" key="4">
    <source>
        <dbReference type="ARBA" id="ARBA00023015"/>
    </source>
</evidence>
<evidence type="ECO:0000259" key="7">
    <source>
        <dbReference type="Pfam" id="PF01029"/>
    </source>
</evidence>
<reference evidence="9" key="1">
    <citation type="submission" date="2016-10" db="EMBL/GenBank/DDBJ databases">
        <title>The complete genome sequence of the rumen bacterium Butyrivibrio hungatei MB2003.</title>
        <authorList>
            <person name="Palevich N."/>
            <person name="Kelly W.J."/>
            <person name="Leahy S.C."/>
            <person name="Altermann E."/>
            <person name="Rakonjac J."/>
            <person name="Attwood G.T."/>
        </authorList>
    </citation>
    <scope>NUCLEOTIDE SEQUENCE [LARGE SCALE GENOMIC DNA]</scope>
    <source>
        <strain evidence="9">MB2003</strain>
    </source>
</reference>
<name>A0A1D9P086_9FIRM</name>
<accession>A0A1D9P086</accession>
<feature type="domain" description="NusB/RsmB/TIM44" evidence="7">
    <location>
        <begin position="6"/>
        <end position="133"/>
    </location>
</feature>
<evidence type="ECO:0000256" key="6">
    <source>
        <dbReference type="HAMAP-Rule" id="MF_00073"/>
    </source>
</evidence>
<comment type="similarity">
    <text evidence="1 6">Belongs to the NusB family.</text>
</comment>
<evidence type="ECO:0000256" key="5">
    <source>
        <dbReference type="ARBA" id="ARBA00023163"/>
    </source>
</evidence>
<dbReference type="EMBL" id="CP017831">
    <property type="protein sequence ID" value="AOZ95923.1"/>
    <property type="molecule type" value="Genomic_DNA"/>
</dbReference>
<evidence type="ECO:0000313" key="8">
    <source>
        <dbReference type="EMBL" id="AOZ95923.1"/>
    </source>
</evidence>
<protein>
    <recommendedName>
        <fullName evidence="6">Transcription antitermination protein NusB</fullName>
    </recommendedName>
    <alternativeName>
        <fullName evidence="6">Antitermination factor NusB</fullName>
    </alternativeName>
</protein>
<dbReference type="SUPFAM" id="SSF48013">
    <property type="entry name" value="NusB-like"/>
    <property type="match status" value="1"/>
</dbReference>
<dbReference type="Proteomes" id="UP000179284">
    <property type="component" value="Chromosome I"/>
</dbReference>